<dbReference type="EMBL" id="JBHSNC010000046">
    <property type="protein sequence ID" value="MFC5530758.1"/>
    <property type="molecule type" value="Genomic_DNA"/>
</dbReference>
<gene>
    <name evidence="1" type="ORF">ACFPQ4_15115</name>
</gene>
<dbReference type="Pfam" id="PF11042">
    <property type="entry name" value="DUF2750"/>
    <property type="match status" value="1"/>
</dbReference>
<protein>
    <submittedName>
        <fullName evidence="1">DUF2750 domain-containing protein</fullName>
    </submittedName>
</protein>
<name>A0ABW0R0P2_9BACL</name>
<accession>A0ABW0R0P2</accession>
<sequence>MSQSAAQWSAFVYESIKNRIVWTIYDSGGIPCPINFDGKRAMPFWSSINRVEKIINNIDTYKGFKPREINLEDFIEKWLEGLQKDNLLVGVNWTGSRAIGFDLEPEKVKARLNYELSKTTE</sequence>
<comment type="caution">
    <text evidence="1">The sequence shown here is derived from an EMBL/GenBank/DDBJ whole genome shotgun (WGS) entry which is preliminary data.</text>
</comment>
<organism evidence="1 2">
    <name type="scientific">Cohnella yongneupensis</name>
    <dbReference type="NCBI Taxonomy" id="425006"/>
    <lineage>
        <taxon>Bacteria</taxon>
        <taxon>Bacillati</taxon>
        <taxon>Bacillota</taxon>
        <taxon>Bacilli</taxon>
        <taxon>Bacillales</taxon>
        <taxon>Paenibacillaceae</taxon>
        <taxon>Cohnella</taxon>
    </lineage>
</organism>
<evidence type="ECO:0000313" key="2">
    <source>
        <dbReference type="Proteomes" id="UP001596108"/>
    </source>
</evidence>
<proteinExistence type="predicted"/>
<reference evidence="2" key="1">
    <citation type="journal article" date="2019" name="Int. J. Syst. Evol. Microbiol.">
        <title>The Global Catalogue of Microorganisms (GCM) 10K type strain sequencing project: providing services to taxonomists for standard genome sequencing and annotation.</title>
        <authorList>
            <consortium name="The Broad Institute Genomics Platform"/>
            <consortium name="The Broad Institute Genome Sequencing Center for Infectious Disease"/>
            <person name="Wu L."/>
            <person name="Ma J."/>
        </authorList>
    </citation>
    <scope>NUCLEOTIDE SEQUENCE [LARGE SCALE GENOMIC DNA]</scope>
    <source>
        <strain evidence="2">CGMCC 1.18578</strain>
    </source>
</reference>
<keyword evidence="2" id="KW-1185">Reference proteome</keyword>
<dbReference type="InterPro" id="IPR021284">
    <property type="entry name" value="DUF2750"/>
</dbReference>
<dbReference type="Proteomes" id="UP001596108">
    <property type="component" value="Unassembled WGS sequence"/>
</dbReference>
<dbReference type="RefSeq" id="WP_378112701.1">
    <property type="nucleotide sequence ID" value="NZ_JBHSNC010000046.1"/>
</dbReference>
<evidence type="ECO:0000313" key="1">
    <source>
        <dbReference type="EMBL" id="MFC5530758.1"/>
    </source>
</evidence>